<name>A0DFV3_PARTE</name>
<gene>
    <name evidence="1" type="ORF">GSPATT00039482001</name>
</gene>
<organism evidence="1 2">
    <name type="scientific">Paramecium tetraurelia</name>
    <dbReference type="NCBI Taxonomy" id="5888"/>
    <lineage>
        <taxon>Eukaryota</taxon>
        <taxon>Sar</taxon>
        <taxon>Alveolata</taxon>
        <taxon>Ciliophora</taxon>
        <taxon>Intramacronucleata</taxon>
        <taxon>Oligohymenophorea</taxon>
        <taxon>Peniculida</taxon>
        <taxon>Parameciidae</taxon>
        <taxon>Paramecium</taxon>
    </lineage>
</organism>
<keyword evidence="2" id="KW-1185">Reference proteome</keyword>
<dbReference type="AlphaFoldDB" id="A0DFV3"/>
<dbReference type="InParanoid" id="A0DFV3"/>
<accession>A0DFV3</accession>
<proteinExistence type="predicted"/>
<protein>
    <submittedName>
        <fullName evidence="1">Uncharacterized protein</fullName>
    </submittedName>
</protein>
<dbReference type="EMBL" id="CT868421">
    <property type="protein sequence ID" value="CAK81920.1"/>
    <property type="molecule type" value="Genomic_DNA"/>
</dbReference>
<dbReference type="KEGG" id="ptm:GSPATT00039482001"/>
<dbReference type="HOGENOM" id="CLU_2113688_0_0_1"/>
<evidence type="ECO:0000313" key="2">
    <source>
        <dbReference type="Proteomes" id="UP000000600"/>
    </source>
</evidence>
<dbReference type="GeneID" id="5035102"/>
<reference evidence="1 2" key="1">
    <citation type="journal article" date="2006" name="Nature">
        <title>Global trends of whole-genome duplications revealed by the ciliate Paramecium tetraurelia.</title>
        <authorList>
            <consortium name="Genoscope"/>
            <person name="Aury J.-M."/>
            <person name="Jaillon O."/>
            <person name="Duret L."/>
            <person name="Noel B."/>
            <person name="Jubin C."/>
            <person name="Porcel B.M."/>
            <person name="Segurens B."/>
            <person name="Daubin V."/>
            <person name="Anthouard V."/>
            <person name="Aiach N."/>
            <person name="Arnaiz O."/>
            <person name="Billaut A."/>
            <person name="Beisson J."/>
            <person name="Blanc I."/>
            <person name="Bouhouche K."/>
            <person name="Camara F."/>
            <person name="Duharcourt S."/>
            <person name="Guigo R."/>
            <person name="Gogendeau D."/>
            <person name="Katinka M."/>
            <person name="Keller A.-M."/>
            <person name="Kissmehl R."/>
            <person name="Klotz C."/>
            <person name="Koll F."/>
            <person name="Le Moue A."/>
            <person name="Lepere C."/>
            <person name="Malinsky S."/>
            <person name="Nowacki M."/>
            <person name="Nowak J.K."/>
            <person name="Plattner H."/>
            <person name="Poulain J."/>
            <person name="Ruiz F."/>
            <person name="Serrano V."/>
            <person name="Zagulski M."/>
            <person name="Dessen P."/>
            <person name="Betermier M."/>
            <person name="Weissenbach J."/>
            <person name="Scarpelli C."/>
            <person name="Schachter V."/>
            <person name="Sperling L."/>
            <person name="Meyer E."/>
            <person name="Cohen J."/>
            <person name="Wincker P."/>
        </authorList>
    </citation>
    <scope>NUCLEOTIDE SEQUENCE [LARGE SCALE GENOMIC DNA]</scope>
    <source>
        <strain evidence="1 2">Stock d4-2</strain>
    </source>
</reference>
<dbReference type="Proteomes" id="UP000000600">
    <property type="component" value="Unassembled WGS sequence"/>
</dbReference>
<sequence>MVTKVSFLNKYNKSYNSFFWTNVAANKNRQTSLEGWTLDEVENAEANYVQECNSWGFWQIKRKNQFLEVFINLLTQKEQIFVTNILLQNKEQDKLKGQLILKLTFLLNFQKLRSL</sequence>
<evidence type="ECO:0000313" key="1">
    <source>
        <dbReference type="EMBL" id="CAK81920.1"/>
    </source>
</evidence>
<dbReference type="RefSeq" id="XP_001449317.1">
    <property type="nucleotide sequence ID" value="XM_001449280.1"/>
</dbReference>